<dbReference type="Proteomes" id="UP001188597">
    <property type="component" value="Unassembled WGS sequence"/>
</dbReference>
<organism evidence="6 7">
    <name type="scientific">Escallonia herrerae</name>
    <dbReference type="NCBI Taxonomy" id="1293975"/>
    <lineage>
        <taxon>Eukaryota</taxon>
        <taxon>Viridiplantae</taxon>
        <taxon>Streptophyta</taxon>
        <taxon>Embryophyta</taxon>
        <taxon>Tracheophyta</taxon>
        <taxon>Spermatophyta</taxon>
        <taxon>Magnoliopsida</taxon>
        <taxon>eudicotyledons</taxon>
        <taxon>Gunneridae</taxon>
        <taxon>Pentapetalae</taxon>
        <taxon>asterids</taxon>
        <taxon>campanulids</taxon>
        <taxon>Escalloniales</taxon>
        <taxon>Escalloniaceae</taxon>
        <taxon>Escallonia</taxon>
    </lineage>
</organism>
<feature type="non-terminal residue" evidence="6">
    <location>
        <position position="1"/>
    </location>
</feature>
<keyword evidence="7" id="KW-1185">Reference proteome</keyword>
<dbReference type="InterPro" id="IPR001944">
    <property type="entry name" value="Glycoside_Hdrlase_35"/>
</dbReference>
<comment type="caution">
    <text evidence="6">The sequence shown here is derived from an EMBL/GenBank/DDBJ whole genome shotgun (WGS) entry which is preliminary data.</text>
</comment>
<feature type="compositionally biased region" description="Basic and acidic residues" evidence="4">
    <location>
        <begin position="1"/>
        <end position="20"/>
    </location>
</feature>
<comment type="catalytic activity">
    <reaction evidence="1">
        <text>Hydrolysis of terminal non-reducing beta-D-galactose residues in beta-D-galactosides.</text>
        <dbReference type="EC" id="3.2.1.23"/>
    </reaction>
</comment>
<comment type="similarity">
    <text evidence="2">Belongs to the glycosyl hydrolase 35 family.</text>
</comment>
<evidence type="ECO:0000256" key="4">
    <source>
        <dbReference type="SAM" id="MobiDB-lite"/>
    </source>
</evidence>
<proteinExistence type="inferred from homology"/>
<dbReference type="EMBL" id="JAVXUP010001057">
    <property type="protein sequence ID" value="KAK3016606.1"/>
    <property type="molecule type" value="Genomic_DNA"/>
</dbReference>
<dbReference type="InterPro" id="IPR017853">
    <property type="entry name" value="GH"/>
</dbReference>
<evidence type="ECO:0000256" key="3">
    <source>
        <dbReference type="ARBA" id="ARBA00012756"/>
    </source>
</evidence>
<evidence type="ECO:0000256" key="1">
    <source>
        <dbReference type="ARBA" id="ARBA00001412"/>
    </source>
</evidence>
<dbReference type="AlphaFoldDB" id="A0AA89AYX2"/>
<evidence type="ECO:0000313" key="7">
    <source>
        <dbReference type="Proteomes" id="UP001188597"/>
    </source>
</evidence>
<dbReference type="GO" id="GO:0004565">
    <property type="term" value="F:beta-galactosidase activity"/>
    <property type="evidence" value="ECO:0007669"/>
    <property type="project" value="UniProtKB-EC"/>
</dbReference>
<reference evidence="6" key="1">
    <citation type="submission" date="2022-12" db="EMBL/GenBank/DDBJ databases">
        <title>Draft genome assemblies for two species of Escallonia (Escalloniales).</title>
        <authorList>
            <person name="Chanderbali A."/>
            <person name="Dervinis C."/>
            <person name="Anghel I."/>
            <person name="Soltis D."/>
            <person name="Soltis P."/>
            <person name="Zapata F."/>
        </authorList>
    </citation>
    <scope>NUCLEOTIDE SEQUENCE</scope>
    <source>
        <strain evidence="6">UCBG64.0493</strain>
        <tissue evidence="6">Leaf</tissue>
    </source>
</reference>
<dbReference type="GO" id="GO:0005975">
    <property type="term" value="P:carbohydrate metabolic process"/>
    <property type="evidence" value="ECO:0007669"/>
    <property type="project" value="InterPro"/>
</dbReference>
<name>A0AA89AYX2_9ASTE</name>
<evidence type="ECO:0000256" key="2">
    <source>
        <dbReference type="ARBA" id="ARBA00009809"/>
    </source>
</evidence>
<evidence type="ECO:0000313" key="6">
    <source>
        <dbReference type="EMBL" id="KAK3016606.1"/>
    </source>
</evidence>
<dbReference type="PRINTS" id="PR00742">
    <property type="entry name" value="GLHYDRLASE35"/>
</dbReference>
<dbReference type="InterPro" id="IPR031330">
    <property type="entry name" value="Gly_Hdrlase_35_cat"/>
</dbReference>
<protein>
    <recommendedName>
        <fullName evidence="3">beta-galactosidase</fullName>
        <ecNumber evidence="3">3.2.1.23</ecNumber>
    </recommendedName>
</protein>
<dbReference type="PANTHER" id="PTHR23421">
    <property type="entry name" value="BETA-GALACTOSIDASE RELATED"/>
    <property type="match status" value="1"/>
</dbReference>
<evidence type="ECO:0000259" key="5">
    <source>
        <dbReference type="Pfam" id="PF01301"/>
    </source>
</evidence>
<dbReference type="EC" id="3.2.1.23" evidence="3"/>
<gene>
    <name evidence="6" type="ORF">RJ639_006529</name>
</gene>
<sequence>MDRGHLEDQTSESNNKKDGLEAGSTDIMFRTFGGRSPHRPPEDVAYSVARFFQKGGSVQNYYMYHGGTNFARTSGGPFITTSYDYDAPIDEYGLARLPKWGHLKELHTAIKLCEHALLNNEPTLVSLGLLQE</sequence>
<dbReference type="Pfam" id="PF01301">
    <property type="entry name" value="Glyco_hydro_35"/>
    <property type="match status" value="1"/>
</dbReference>
<feature type="region of interest" description="Disordered" evidence="4">
    <location>
        <begin position="1"/>
        <end position="23"/>
    </location>
</feature>
<dbReference type="Gene3D" id="3.20.20.80">
    <property type="entry name" value="Glycosidases"/>
    <property type="match status" value="1"/>
</dbReference>
<dbReference type="SUPFAM" id="SSF51445">
    <property type="entry name" value="(Trans)glycosidases"/>
    <property type="match status" value="1"/>
</dbReference>
<accession>A0AA89AYX2</accession>
<feature type="domain" description="Glycoside hydrolase 35 catalytic" evidence="5">
    <location>
        <begin position="26"/>
        <end position="109"/>
    </location>
</feature>